<dbReference type="Proteomes" id="UP000242519">
    <property type="component" value="Unassembled WGS sequence"/>
</dbReference>
<organism evidence="1 2">
    <name type="scientific">Diplocarpon coronariae</name>
    <dbReference type="NCBI Taxonomy" id="2795749"/>
    <lineage>
        <taxon>Eukaryota</taxon>
        <taxon>Fungi</taxon>
        <taxon>Dikarya</taxon>
        <taxon>Ascomycota</taxon>
        <taxon>Pezizomycotina</taxon>
        <taxon>Leotiomycetes</taxon>
        <taxon>Helotiales</taxon>
        <taxon>Drepanopezizaceae</taxon>
        <taxon>Diplocarpon</taxon>
    </lineage>
</organism>
<evidence type="ECO:0000313" key="1">
    <source>
        <dbReference type="EMBL" id="OWP03857.1"/>
    </source>
</evidence>
<sequence>MDEYERLDEYEDVVDISAFSQDISVTSKPIMYSPTWRGQDPPVAEIHLNDNSNEAVHSVAKTAGAGTGDWMAQHDSFHSDSKDWEQRVTNASEQIDWDSKIEKVDFAKERALRDHYKAQAATATRGTTKGLTPDEIFALEVAREAYRPYKYGDLPPLVPMSAPKQGTYARDTSYAVQLANATNDYIVAQQAHLAQGPRSFESADAEIAYQMAMEDASPGSTFDGATAFSPSTGPIGGITISRDTAANNRDADSSSSESLITYSANNVSKCVDIDTSSSDGLVVHTSGDKPEDSASELGADDGCFPVYFDDVPGYQYPYDPRVRAMCKRVCREVGRSRNHDVCWVRNVFLSMSPDNPHSDYTRSHHNGTRDSLKVWYARNLEVDFGYALDSDDPNPKPRETAVIYVGPGEEMDPTRMGLWRKGRPGDEVVWNQDAMLLMGEHVSD</sequence>
<dbReference type="EMBL" id="MZNU01000164">
    <property type="protein sequence ID" value="OWP03857.1"/>
    <property type="molecule type" value="Genomic_DNA"/>
</dbReference>
<reference evidence="1 2" key="1">
    <citation type="submission" date="2017-04" db="EMBL/GenBank/DDBJ databases">
        <title>Draft genome sequence of Marssonina coronaria NL1: causal agent of apple blotch.</title>
        <authorList>
            <person name="Cheng Q."/>
        </authorList>
    </citation>
    <scope>NUCLEOTIDE SEQUENCE [LARGE SCALE GENOMIC DNA]</scope>
    <source>
        <strain evidence="1 2">NL1</strain>
    </source>
</reference>
<dbReference type="InParanoid" id="A0A218Z719"/>
<accession>A0A218Z719</accession>
<protein>
    <submittedName>
        <fullName evidence="1">Uncharacterized protein</fullName>
    </submittedName>
</protein>
<comment type="caution">
    <text evidence="1">The sequence shown here is derived from an EMBL/GenBank/DDBJ whole genome shotgun (WGS) entry which is preliminary data.</text>
</comment>
<keyword evidence="2" id="KW-1185">Reference proteome</keyword>
<dbReference type="AlphaFoldDB" id="A0A218Z719"/>
<gene>
    <name evidence="1" type="ORF">B2J93_3339</name>
</gene>
<evidence type="ECO:0000313" key="2">
    <source>
        <dbReference type="Proteomes" id="UP000242519"/>
    </source>
</evidence>
<proteinExistence type="predicted"/>
<name>A0A218Z719_9HELO</name>